<accession>A0ABX7C038</accession>
<keyword evidence="7" id="KW-1185">Reference proteome</keyword>
<evidence type="ECO:0000313" key="7">
    <source>
        <dbReference type="Proteomes" id="UP000595460"/>
    </source>
</evidence>
<dbReference type="InterPro" id="IPR004843">
    <property type="entry name" value="Calcineurin-like_PHP"/>
</dbReference>
<keyword evidence="1" id="KW-0479">Metal-binding</keyword>
<evidence type="ECO:0000256" key="3">
    <source>
        <dbReference type="ARBA" id="ARBA00023004"/>
    </source>
</evidence>
<evidence type="ECO:0000256" key="2">
    <source>
        <dbReference type="ARBA" id="ARBA00022801"/>
    </source>
</evidence>
<proteinExistence type="inferred from homology"/>
<protein>
    <submittedName>
        <fullName evidence="6">Metallophosphoesterase</fullName>
    </submittedName>
</protein>
<gene>
    <name evidence="6" type="ORF">JI749_08245</name>
</gene>
<evidence type="ECO:0000313" key="6">
    <source>
        <dbReference type="EMBL" id="QQR37582.1"/>
    </source>
</evidence>
<feature type="domain" description="Calcineurin-like phosphoesterase" evidence="5">
    <location>
        <begin position="3"/>
        <end position="187"/>
    </location>
</feature>
<dbReference type="InterPro" id="IPR050884">
    <property type="entry name" value="CNP_phosphodiesterase-III"/>
</dbReference>
<reference evidence="6 7" key="1">
    <citation type="submission" date="2021-01" db="EMBL/GenBank/DDBJ databases">
        <title>Genome seq and assembly of Devosia sp. G19.</title>
        <authorList>
            <person name="Chhetri G."/>
        </authorList>
    </citation>
    <scope>NUCLEOTIDE SEQUENCE [LARGE SCALE GENOMIC DNA]</scope>
    <source>
        <strain evidence="6 7">G19</strain>
    </source>
</reference>
<dbReference type="Gene3D" id="3.60.21.40">
    <property type="entry name" value="GpdQ, catalytic alpha/beta sandwich domain"/>
    <property type="match status" value="1"/>
</dbReference>
<comment type="similarity">
    <text evidence="4">Belongs to the cyclic nucleotide phosphodiesterase class-III family.</text>
</comment>
<dbReference type="InterPro" id="IPR042283">
    <property type="entry name" value="GpdQ_catalytic"/>
</dbReference>
<keyword evidence="2" id="KW-0378">Hydrolase</keyword>
<dbReference type="Proteomes" id="UP000595460">
    <property type="component" value="Chromosome"/>
</dbReference>
<dbReference type="Gene3D" id="3.30.750.180">
    <property type="entry name" value="GpdQ, beta-strand dimerisation domain"/>
    <property type="match status" value="1"/>
</dbReference>
<dbReference type="EMBL" id="CP068047">
    <property type="protein sequence ID" value="QQR37582.1"/>
    <property type="molecule type" value="Genomic_DNA"/>
</dbReference>
<name>A0ABX7C038_9HYPH</name>
<dbReference type="SUPFAM" id="SSF56300">
    <property type="entry name" value="Metallo-dependent phosphatases"/>
    <property type="match status" value="1"/>
</dbReference>
<dbReference type="Pfam" id="PF00149">
    <property type="entry name" value="Metallophos"/>
    <property type="match status" value="1"/>
</dbReference>
<dbReference type="PANTHER" id="PTHR42988:SF2">
    <property type="entry name" value="CYCLIC NUCLEOTIDE PHOSPHODIESTERASE CBUA0032-RELATED"/>
    <property type="match status" value="1"/>
</dbReference>
<evidence type="ECO:0000256" key="1">
    <source>
        <dbReference type="ARBA" id="ARBA00022723"/>
    </source>
</evidence>
<sequence length="242" mass="26566">MIVGQLSDIHADGSAEALQRLDVVLGWLGPLRPDAVIVSGDLAESDHQRSYRAVRQRLENLGAPFFVVPGNMDDHGLMMEAFGDLYGWSSPRPLNVVGSLRDLRLIGLDVTVSGAHHGDARPVLDWLSRELNSDDPPALIFQHQHPFKTGIDGKDRNICFGGDELARVIENARSPVIALTCGHVHRPMFTRFAERPATMAPSVARANRLRLDGRESNISDPPGLLVHHWSEGRLVSHAVAVH</sequence>
<keyword evidence="3" id="KW-0408">Iron</keyword>
<dbReference type="RefSeq" id="WP_201662094.1">
    <property type="nucleotide sequence ID" value="NZ_CP068047.1"/>
</dbReference>
<evidence type="ECO:0000259" key="5">
    <source>
        <dbReference type="Pfam" id="PF00149"/>
    </source>
</evidence>
<dbReference type="PANTHER" id="PTHR42988">
    <property type="entry name" value="PHOSPHOHYDROLASE"/>
    <property type="match status" value="1"/>
</dbReference>
<dbReference type="InterPro" id="IPR029052">
    <property type="entry name" value="Metallo-depent_PP-like"/>
</dbReference>
<evidence type="ECO:0000256" key="4">
    <source>
        <dbReference type="ARBA" id="ARBA00025742"/>
    </source>
</evidence>
<organism evidence="6 7">
    <name type="scientific">Devosia oryziradicis</name>
    <dbReference type="NCBI Taxonomy" id="2801335"/>
    <lineage>
        <taxon>Bacteria</taxon>
        <taxon>Pseudomonadati</taxon>
        <taxon>Pseudomonadota</taxon>
        <taxon>Alphaproteobacteria</taxon>
        <taxon>Hyphomicrobiales</taxon>
        <taxon>Devosiaceae</taxon>
        <taxon>Devosia</taxon>
    </lineage>
</organism>
<dbReference type="InterPro" id="IPR042281">
    <property type="entry name" value="GpdQ_beta-strand"/>
</dbReference>